<evidence type="ECO:0000313" key="4">
    <source>
        <dbReference type="Proteomes" id="UP001278500"/>
    </source>
</evidence>
<dbReference type="GO" id="GO:0008168">
    <property type="term" value="F:methyltransferase activity"/>
    <property type="evidence" value="ECO:0007669"/>
    <property type="project" value="UniProtKB-KW"/>
</dbReference>
<dbReference type="PANTHER" id="PTHR43591">
    <property type="entry name" value="METHYLTRANSFERASE"/>
    <property type="match status" value="1"/>
</dbReference>
<dbReference type="AlphaFoldDB" id="A0AAE0J8D7"/>
<proteinExistence type="inferred from homology"/>
<dbReference type="Gene3D" id="3.40.50.150">
    <property type="entry name" value="Vaccinia Virus protein VP39"/>
    <property type="match status" value="1"/>
</dbReference>
<reference evidence="3" key="2">
    <citation type="submission" date="2023-06" db="EMBL/GenBank/DDBJ databases">
        <authorList>
            <consortium name="Lawrence Berkeley National Laboratory"/>
            <person name="Haridas S."/>
            <person name="Hensen N."/>
            <person name="Bonometti L."/>
            <person name="Westerberg I."/>
            <person name="Brannstrom I.O."/>
            <person name="Guillou S."/>
            <person name="Cros-Aarteil S."/>
            <person name="Calhoun S."/>
            <person name="Kuo A."/>
            <person name="Mondo S."/>
            <person name="Pangilinan J."/>
            <person name="Riley R."/>
            <person name="Labutti K."/>
            <person name="Andreopoulos B."/>
            <person name="Lipzen A."/>
            <person name="Chen C."/>
            <person name="Yanf M."/>
            <person name="Daum C."/>
            <person name="Ng V."/>
            <person name="Clum A."/>
            <person name="Steindorff A."/>
            <person name="Ohm R."/>
            <person name="Martin F."/>
            <person name="Silar P."/>
            <person name="Natvig D."/>
            <person name="Lalanne C."/>
            <person name="Gautier V."/>
            <person name="Ament-Velasquez S.L."/>
            <person name="Kruys A."/>
            <person name="Hutchinson M.I."/>
            <person name="Powell A.J."/>
            <person name="Barry K."/>
            <person name="Miller A.N."/>
            <person name="Grigoriev I.V."/>
            <person name="Debuchy R."/>
            <person name="Gladieux P."/>
            <person name="Thoren M.H."/>
            <person name="Johannesson H."/>
        </authorList>
    </citation>
    <scope>NUCLEOTIDE SEQUENCE</scope>
    <source>
        <strain evidence="3">CBS 560.94</strain>
    </source>
</reference>
<dbReference type="GeneID" id="87862248"/>
<dbReference type="GO" id="GO:0032259">
    <property type="term" value="P:methylation"/>
    <property type="evidence" value="ECO:0007669"/>
    <property type="project" value="UniProtKB-KW"/>
</dbReference>
<feature type="region of interest" description="Disordered" evidence="2">
    <location>
        <begin position="73"/>
        <end position="95"/>
    </location>
</feature>
<dbReference type="CDD" id="cd02440">
    <property type="entry name" value="AdoMet_MTases"/>
    <property type="match status" value="1"/>
</dbReference>
<comment type="similarity">
    <text evidence="1">Belongs to the methyltransferase superfamily. LaeA methyltransferase family.</text>
</comment>
<dbReference type="PANTHER" id="PTHR43591:SF10">
    <property type="entry name" value="ABC TRANSMEMBRANE TYPE-1 DOMAIN-CONTAINING PROTEIN-RELATED"/>
    <property type="match status" value="1"/>
</dbReference>
<dbReference type="InterPro" id="IPR029063">
    <property type="entry name" value="SAM-dependent_MTases_sf"/>
</dbReference>
<dbReference type="Proteomes" id="UP001278500">
    <property type="component" value="Unassembled WGS sequence"/>
</dbReference>
<feature type="region of interest" description="Disordered" evidence="2">
    <location>
        <begin position="1"/>
        <end position="52"/>
    </location>
</feature>
<organism evidence="3 4">
    <name type="scientific">Neurospora tetraspora</name>
    <dbReference type="NCBI Taxonomy" id="94610"/>
    <lineage>
        <taxon>Eukaryota</taxon>
        <taxon>Fungi</taxon>
        <taxon>Dikarya</taxon>
        <taxon>Ascomycota</taxon>
        <taxon>Pezizomycotina</taxon>
        <taxon>Sordariomycetes</taxon>
        <taxon>Sordariomycetidae</taxon>
        <taxon>Sordariales</taxon>
        <taxon>Sordariaceae</taxon>
        <taxon>Neurospora</taxon>
    </lineage>
</organism>
<reference evidence="3" key="1">
    <citation type="journal article" date="2023" name="Mol. Phylogenet. Evol.">
        <title>Genome-scale phylogeny and comparative genomics of the fungal order Sordariales.</title>
        <authorList>
            <person name="Hensen N."/>
            <person name="Bonometti L."/>
            <person name="Westerberg I."/>
            <person name="Brannstrom I.O."/>
            <person name="Guillou S."/>
            <person name="Cros-Aarteil S."/>
            <person name="Calhoun S."/>
            <person name="Haridas S."/>
            <person name="Kuo A."/>
            <person name="Mondo S."/>
            <person name="Pangilinan J."/>
            <person name="Riley R."/>
            <person name="LaButti K."/>
            <person name="Andreopoulos B."/>
            <person name="Lipzen A."/>
            <person name="Chen C."/>
            <person name="Yan M."/>
            <person name="Daum C."/>
            <person name="Ng V."/>
            <person name="Clum A."/>
            <person name="Steindorff A."/>
            <person name="Ohm R.A."/>
            <person name="Martin F."/>
            <person name="Silar P."/>
            <person name="Natvig D.O."/>
            <person name="Lalanne C."/>
            <person name="Gautier V."/>
            <person name="Ament-Velasquez S.L."/>
            <person name="Kruys A."/>
            <person name="Hutchinson M.I."/>
            <person name="Powell A.J."/>
            <person name="Barry K."/>
            <person name="Miller A.N."/>
            <person name="Grigoriev I.V."/>
            <person name="Debuchy R."/>
            <person name="Gladieux P."/>
            <person name="Hiltunen Thoren M."/>
            <person name="Johannesson H."/>
        </authorList>
    </citation>
    <scope>NUCLEOTIDE SEQUENCE</scope>
    <source>
        <strain evidence="3">CBS 560.94</strain>
    </source>
</reference>
<dbReference type="RefSeq" id="XP_062678249.1">
    <property type="nucleotide sequence ID" value="XM_062825094.1"/>
</dbReference>
<keyword evidence="3" id="KW-0489">Methyltransferase</keyword>
<evidence type="ECO:0000256" key="2">
    <source>
        <dbReference type="SAM" id="MobiDB-lite"/>
    </source>
</evidence>
<protein>
    <submittedName>
        <fullName evidence="3">S-adenosyl-L-methionine-dependent methyltransferase</fullName>
    </submittedName>
</protein>
<comment type="caution">
    <text evidence="3">The sequence shown here is derived from an EMBL/GenBank/DDBJ whole genome shotgun (WGS) entry which is preliminary data.</text>
</comment>
<name>A0AAE0J8D7_9PEZI</name>
<sequence>MASSSGQTPKSPQAQSAKSSQSPNTSQSQSPKSSQSPEAASPAPAAAPAAAPAPLLSAEAATAAGILPASHWADQPLPEERPDDDADSTFGSDVGSTASLTSSIFEYRTHHGRTYHGDIGNAEAWEPNDQHHVDAMDVAHHCHTVCLGGKLFMSPLDKKRVQKVVDIGTGTGLWAIDFADEFPNAIVIGTDVSPIQPSWVPPNVKFELDDCNQEWTWADNTFDFVHMRMLMGVIADWYDIFRQAYRTCKPGGYVETFIGSPQFKSDDGSVKPDSALGQWGKVFSEGGKKFGRTFDGVEEDLQRKGMEAAGFVDIEVKDILCPIGTWHPDKEAAERGLWWKMSLDMDLEGYLTYICANLLGWTVEETKVYCAHVRKEWADRSIHGYVWLRVAWGRKPE</sequence>
<evidence type="ECO:0000313" key="3">
    <source>
        <dbReference type="EMBL" id="KAK3338889.1"/>
    </source>
</evidence>
<gene>
    <name evidence="3" type="ORF">B0H65DRAFT_433806</name>
</gene>
<keyword evidence="4" id="KW-1185">Reference proteome</keyword>
<accession>A0AAE0J8D7</accession>
<evidence type="ECO:0000256" key="1">
    <source>
        <dbReference type="ARBA" id="ARBA00038158"/>
    </source>
</evidence>
<feature type="compositionally biased region" description="Low complexity" evidence="2">
    <location>
        <begin position="9"/>
        <end position="52"/>
    </location>
</feature>
<dbReference type="EMBL" id="JAUEPP010000007">
    <property type="protein sequence ID" value="KAK3338889.1"/>
    <property type="molecule type" value="Genomic_DNA"/>
</dbReference>
<keyword evidence="3" id="KW-0808">Transferase</keyword>
<dbReference type="SUPFAM" id="SSF53335">
    <property type="entry name" value="S-adenosyl-L-methionine-dependent methyltransferases"/>
    <property type="match status" value="1"/>
</dbReference>
<dbReference type="Pfam" id="PF13489">
    <property type="entry name" value="Methyltransf_23"/>
    <property type="match status" value="1"/>
</dbReference>